<reference evidence="2" key="1">
    <citation type="submission" date="2018-09" db="EMBL/GenBank/DDBJ databases">
        <title>Murine metabolic-syndrome-specific gut microbial biobank.</title>
        <authorList>
            <person name="Liu C."/>
        </authorList>
    </citation>
    <scope>NUCLEOTIDE SEQUENCE</scope>
    <source>
        <strain evidence="2">D42-62</strain>
    </source>
</reference>
<dbReference type="InterPro" id="IPR040794">
    <property type="entry name" value="CE2_N"/>
</dbReference>
<dbReference type="OrthoDB" id="9801375at2"/>
<dbReference type="Gene3D" id="2.60.120.260">
    <property type="entry name" value="Galactose-binding domain-like"/>
    <property type="match status" value="1"/>
</dbReference>
<dbReference type="InterPro" id="IPR036514">
    <property type="entry name" value="SGNH_hydro_sf"/>
</dbReference>
<accession>A0A9X5GR17</accession>
<gene>
    <name evidence="2" type="ORF">D5281_09120</name>
</gene>
<comment type="caution">
    <text evidence="2">The sequence shown here is derived from an EMBL/GenBank/DDBJ whole genome shotgun (WGS) entry which is preliminary data.</text>
</comment>
<sequence length="364" mass="41495">MEKWNDWDKEKERLVEPICDDLQYCGRIDDRDVGAPVFTMPGSFVRMKFTGSSYVKAVVVNKSFYNDPWVGVLLDQEQAKRKIEKDGEPVVLTLAENLEKGEEHMITFFKRMDHSHEYAFLGFLLEYGSRVIKGAALPRKKMEFYGDGVTAGEASEAIGYCGKPDPDHRGELSNAYFSYAWAAARMLHARVHLVAQNGIAFQDGAGYFMEGKRGMESCYTKVGFVGKEGENAEPAEWDFHRYTPHVVVVAVGQNDAWPEDIMKEDDKGEKAKVWRERYKQWILSLRRLYPKAWIILTTTIRAHHSGWDRNIGKVCAELNDSRIAHFLYGENGRGTPGHVRVQEAMNMALELHGFINGLGNDVWE</sequence>
<protein>
    <submittedName>
        <fullName evidence="2">Electron transporter RnfD</fullName>
    </submittedName>
</protein>
<dbReference type="SUPFAM" id="SSF52266">
    <property type="entry name" value="SGNH hydrolase"/>
    <property type="match status" value="1"/>
</dbReference>
<dbReference type="PANTHER" id="PTHR37834">
    <property type="entry name" value="GDSL-LIKE LIPASE/ACYLHYDROLASE DOMAIN PROTEIN (AFU_ORTHOLOGUE AFUA_2G00620)"/>
    <property type="match status" value="1"/>
</dbReference>
<dbReference type="Gene3D" id="3.40.50.1110">
    <property type="entry name" value="SGNH hydrolase"/>
    <property type="match status" value="1"/>
</dbReference>
<evidence type="ECO:0000259" key="1">
    <source>
        <dbReference type="Pfam" id="PF17996"/>
    </source>
</evidence>
<name>A0A9X5GR17_9FIRM</name>
<feature type="domain" description="Carbohydrate esterase 2 N-terminal" evidence="1">
    <location>
        <begin position="24"/>
        <end position="132"/>
    </location>
</feature>
<dbReference type="RefSeq" id="WP_160559841.1">
    <property type="nucleotide sequence ID" value="NZ_QZDT01000012.1"/>
</dbReference>
<organism evidence="2 3">
    <name type="scientific">Parablautia muri</name>
    <dbReference type="NCBI Taxonomy" id="2320879"/>
    <lineage>
        <taxon>Bacteria</taxon>
        <taxon>Bacillati</taxon>
        <taxon>Bacillota</taxon>
        <taxon>Clostridia</taxon>
        <taxon>Lachnospirales</taxon>
        <taxon>Lachnospiraceae</taxon>
        <taxon>Parablautia</taxon>
    </lineage>
</organism>
<dbReference type="Proteomes" id="UP001154420">
    <property type="component" value="Unassembled WGS sequence"/>
</dbReference>
<evidence type="ECO:0000313" key="3">
    <source>
        <dbReference type="Proteomes" id="UP001154420"/>
    </source>
</evidence>
<dbReference type="InterPro" id="IPR052762">
    <property type="entry name" value="PCW_deacetylase/CE"/>
</dbReference>
<dbReference type="PANTHER" id="PTHR37834:SF2">
    <property type="entry name" value="ESTERASE, SGNH HYDROLASE-TYPE"/>
    <property type="match status" value="1"/>
</dbReference>
<proteinExistence type="predicted"/>
<dbReference type="Pfam" id="PF17996">
    <property type="entry name" value="CE2_N"/>
    <property type="match status" value="1"/>
</dbReference>
<dbReference type="EMBL" id="QZDT01000012">
    <property type="protein sequence ID" value="NBJ92753.1"/>
    <property type="molecule type" value="Genomic_DNA"/>
</dbReference>
<dbReference type="AlphaFoldDB" id="A0A9X5GR17"/>
<keyword evidence="3" id="KW-1185">Reference proteome</keyword>
<evidence type="ECO:0000313" key="2">
    <source>
        <dbReference type="EMBL" id="NBJ92753.1"/>
    </source>
</evidence>